<keyword evidence="1" id="KW-0812">Transmembrane</keyword>
<dbReference type="RefSeq" id="WP_255927471.1">
    <property type="nucleotide sequence ID" value="NZ_JANFQP010000001.1"/>
</dbReference>
<comment type="caution">
    <text evidence="3">The sequence shown here is derived from an EMBL/GenBank/DDBJ whole genome shotgun (WGS) entry which is preliminary data.</text>
</comment>
<keyword evidence="4" id="KW-1185">Reference proteome</keyword>
<sequence length="159" mass="18247">MKTFPTAKMDQQTLVFTMIFGAICHAVIGFCGYEILTKKAFFLLFPVTIVCFALVSSYLMIPIISVDSQKNILIKNQFVNFKIKREEIADLEIISGKKFNIRTFGVGGLFGYFGYFNGNDVWYVTNLDKKVQIKLKSGKTYMISPENTEDFLRELELLY</sequence>
<feature type="transmembrane region" description="Helical" evidence="1">
    <location>
        <begin position="12"/>
        <end position="33"/>
    </location>
</feature>
<feature type="domain" description="Bacterial Pleckstrin homology" evidence="2">
    <location>
        <begin position="69"/>
        <end position="156"/>
    </location>
</feature>
<evidence type="ECO:0000256" key="1">
    <source>
        <dbReference type="SAM" id="Phobius"/>
    </source>
</evidence>
<proteinExistence type="predicted"/>
<keyword evidence="1" id="KW-0472">Membrane</keyword>
<protein>
    <submittedName>
        <fullName evidence="3">PH domain-containing protein</fullName>
    </submittedName>
</protein>
<evidence type="ECO:0000259" key="2">
    <source>
        <dbReference type="Pfam" id="PF10882"/>
    </source>
</evidence>
<dbReference type="Proteomes" id="UP001597394">
    <property type="component" value="Unassembled WGS sequence"/>
</dbReference>
<gene>
    <name evidence="3" type="ORF">ACFSO8_03105</name>
</gene>
<reference evidence="4" key="1">
    <citation type="journal article" date="2019" name="Int. J. Syst. Evol. Microbiol.">
        <title>The Global Catalogue of Microorganisms (GCM) 10K type strain sequencing project: providing services to taxonomists for standard genome sequencing and annotation.</title>
        <authorList>
            <consortium name="The Broad Institute Genomics Platform"/>
            <consortium name="The Broad Institute Genome Sequencing Center for Infectious Disease"/>
            <person name="Wu L."/>
            <person name="Ma J."/>
        </authorList>
    </citation>
    <scope>NUCLEOTIDE SEQUENCE [LARGE SCALE GENOMIC DNA]</scope>
    <source>
        <strain evidence="4">KCTC 52204</strain>
    </source>
</reference>
<keyword evidence="1" id="KW-1133">Transmembrane helix</keyword>
<evidence type="ECO:0000313" key="3">
    <source>
        <dbReference type="EMBL" id="MFD2544442.1"/>
    </source>
</evidence>
<organism evidence="3 4">
    <name type="scientific">Kaistella montana</name>
    <dbReference type="NCBI Taxonomy" id="1849733"/>
    <lineage>
        <taxon>Bacteria</taxon>
        <taxon>Pseudomonadati</taxon>
        <taxon>Bacteroidota</taxon>
        <taxon>Flavobacteriia</taxon>
        <taxon>Flavobacteriales</taxon>
        <taxon>Weeksellaceae</taxon>
        <taxon>Chryseobacterium group</taxon>
        <taxon>Kaistella</taxon>
    </lineage>
</organism>
<name>A0ABW5K6F8_9FLAO</name>
<evidence type="ECO:0000313" key="4">
    <source>
        <dbReference type="Proteomes" id="UP001597394"/>
    </source>
</evidence>
<dbReference type="EMBL" id="JBHULG010000001">
    <property type="protein sequence ID" value="MFD2544442.1"/>
    <property type="molecule type" value="Genomic_DNA"/>
</dbReference>
<dbReference type="Pfam" id="PF10882">
    <property type="entry name" value="bPH_5"/>
    <property type="match status" value="1"/>
</dbReference>
<accession>A0ABW5K6F8</accession>
<dbReference type="InterPro" id="IPR027783">
    <property type="entry name" value="Bacterial_PH-related"/>
</dbReference>
<feature type="transmembrane region" description="Helical" evidence="1">
    <location>
        <begin position="40"/>
        <end position="61"/>
    </location>
</feature>